<dbReference type="SMART" id="SM00710">
    <property type="entry name" value="PbH1"/>
    <property type="match status" value="12"/>
</dbReference>
<dbReference type="Gene3D" id="2.160.20.10">
    <property type="entry name" value="Single-stranded right-handed beta-helix, Pectin lyase-like"/>
    <property type="match status" value="2"/>
</dbReference>
<dbReference type="PRINTS" id="PR00103">
    <property type="entry name" value="CAMPKINASE"/>
</dbReference>
<feature type="domain" description="Cyclic nucleotide-binding" evidence="15">
    <location>
        <begin position="1597"/>
        <end position="1698"/>
    </location>
</feature>
<dbReference type="InterPro" id="IPR012334">
    <property type="entry name" value="Pectin_lyas_fold"/>
</dbReference>
<evidence type="ECO:0000313" key="17">
    <source>
        <dbReference type="Proteomes" id="UP000037460"/>
    </source>
</evidence>
<dbReference type="InterPro" id="IPR018488">
    <property type="entry name" value="cNMP-bd_CS"/>
</dbReference>
<keyword evidence="4" id="KW-0808">Transferase</keyword>
<evidence type="ECO:0000256" key="4">
    <source>
        <dbReference type="ARBA" id="ARBA00022679"/>
    </source>
</evidence>
<dbReference type="GO" id="GO:0005524">
    <property type="term" value="F:ATP binding"/>
    <property type="evidence" value="ECO:0007669"/>
    <property type="project" value="UniProtKB-KW"/>
</dbReference>
<keyword evidence="7 16" id="KW-0418">Kinase</keyword>
<dbReference type="GO" id="GO:0005737">
    <property type="term" value="C:cytoplasm"/>
    <property type="evidence" value="ECO:0007669"/>
    <property type="project" value="UniProtKB-ARBA"/>
</dbReference>
<keyword evidence="8" id="KW-0067">ATP-binding</keyword>
<evidence type="ECO:0000259" key="14">
    <source>
        <dbReference type="PROSITE" id="PS50011"/>
    </source>
</evidence>
<dbReference type="InterPro" id="IPR014710">
    <property type="entry name" value="RmlC-like_jellyroll"/>
</dbReference>
<evidence type="ECO:0000256" key="6">
    <source>
        <dbReference type="ARBA" id="ARBA00022741"/>
    </source>
</evidence>
<dbReference type="PANTHER" id="PTHR24353">
    <property type="entry name" value="CYCLIC NUCLEOTIDE-DEPENDENT PROTEIN KINASE"/>
    <property type="match status" value="1"/>
</dbReference>
<dbReference type="InterPro" id="IPR039448">
    <property type="entry name" value="Beta_helix"/>
</dbReference>
<feature type="region of interest" description="Disordered" evidence="13">
    <location>
        <begin position="1515"/>
        <end position="1573"/>
    </location>
</feature>
<gene>
    <name evidence="16" type="ORF">Ctob_000518</name>
</gene>
<dbReference type="Pfam" id="PF13229">
    <property type="entry name" value="Beta_helix"/>
    <property type="match status" value="2"/>
</dbReference>
<dbReference type="CDD" id="cd00038">
    <property type="entry name" value="CAP_ED"/>
    <property type="match status" value="2"/>
</dbReference>
<keyword evidence="3" id="KW-0723">Serine/threonine-protein kinase</keyword>
<dbReference type="InterPro" id="IPR011050">
    <property type="entry name" value="Pectin_lyase_fold/virulence"/>
</dbReference>
<evidence type="ECO:0000256" key="12">
    <source>
        <dbReference type="SAM" id="Coils"/>
    </source>
</evidence>
<keyword evidence="5" id="KW-0479">Metal-binding</keyword>
<dbReference type="InterPro" id="IPR019347">
    <property type="entry name" value="Axonemal_dynein_light_chain"/>
</dbReference>
<dbReference type="EMBL" id="JWZX01003278">
    <property type="protein sequence ID" value="KOO22424.1"/>
    <property type="molecule type" value="Genomic_DNA"/>
</dbReference>
<dbReference type="Gene3D" id="2.60.120.10">
    <property type="entry name" value="Jelly Rolls"/>
    <property type="match status" value="2"/>
</dbReference>
<dbReference type="Pfam" id="PF00069">
    <property type="entry name" value="Pkinase"/>
    <property type="match status" value="1"/>
</dbReference>
<dbReference type="InterPro" id="IPR006626">
    <property type="entry name" value="PbH1"/>
</dbReference>
<protein>
    <recommendedName>
        <fullName evidence="11">cGMP-dependent protein kinase</fullName>
    </recommendedName>
</protein>
<evidence type="ECO:0000313" key="16">
    <source>
        <dbReference type="EMBL" id="KOO22424.1"/>
    </source>
</evidence>
<dbReference type="Pfam" id="PF10211">
    <property type="entry name" value="Ax_dynein_light"/>
    <property type="match status" value="1"/>
</dbReference>
<evidence type="ECO:0000256" key="11">
    <source>
        <dbReference type="ARBA" id="ARBA00024113"/>
    </source>
</evidence>
<dbReference type="PROSITE" id="PS50042">
    <property type="entry name" value="CNMP_BINDING_3"/>
    <property type="match status" value="2"/>
</dbReference>
<dbReference type="InterPro" id="IPR000719">
    <property type="entry name" value="Prot_kinase_dom"/>
</dbReference>
<sequence length="2212" mass="238828">MPSPIHPVRTVDCLSDLHAALADEAVLCVRLASSGSPYNLGGVLHIARSSFTLEGEMLTADAISGNQSPPVILLGALLLSAGEVRSITIRPSRGAAPSTAIVNMPSSSTAVMRDCDVTAAPQARCRLRNGGISIAEEAAPLLVGNTIIGGSIVLCGTAVGCTLSENIICDSRGSGVLLSYRAAGTLTANVILRSAGVGLEVTSSSTPTVHRNQVLDSGGVGLLVRGGACGEFVDNVVRGAWSSAAELSGRGTEPRLQGNRFLEGSGRAVGVLIRDGAAPQLSGGEVSGHALAGIEVGDGANPTVSGCSIRRCGQAGVLLMPGVSGTLRGNKIEANLRSGIECSSGTSGLLIEANTVSGHKAGVGILVRAGGCGHWVENLVSGNAVGIEVDGAGAHPLMQRNKVHGNHKAGVRVMSGASVEFADGSIRSNGHSCVVHKSGVGGRRGAPRPLIGDDRGAGVVVHVGGEARLDGNAISANAGAGVFADAHARLELRGNAFGSNLGDAVRARPSTSTIVSEGDAKSADQRRVITPAITRRQRVPFDWTIERGAAGNNVSADDKTLDDRVAEMRAQYYAMSGDKQECAAGMFPDGSQQKHDPRQPAHRSPHTEAAINWDSGQLHFLTLPSMPPSPKKISDHHDARGSWVSDDVDVGSREQRAFARPSNRSEAIQLAENLERKLQNSESDLHATQRSWQITFCEIVRQVFVHCAERGELLDRVRRWYELELNRLNEMLERSRERIRKLQEMARKGDPLTMAELDSNIAKSSQRLELMQMMAKKTGSRGLGKLFAEATRDFPMHDRHDMLSEILPQMTPLPRDLLLDILGSATMGSTEIQFMLMQRLHESVAPSLRGEMMVELFTVRRWLSISAALSLTAILSGLSSEQKASAIGDAFETLATGTSDIIAVLKEVIEALNADDRAKLLQSALKETSSDERVAILSSLLERISPNELARSLSTRAQNVSLLSAMPQEMLANILKELPLVADGSQLASILPPALLQTWGSKLLGAAPEDVCKAWLTQLLTAQSKTSTNHASFSQLLVESLGPDVFAFAYANLGMNERLRMLSAINELKQQGAVSPAPFSKREVEHLISILNLAPSASSPVSSTSGSPFGSPTSGNHLAHRRGGVGGAFNNISGNLLQQRRGSVLFPLPGGAPGLIAGATRVREKVQVIPLDQTIRTIADIYQKKVKDDQLADLKTRMRCPMTKFTRNYLLRQYGMKSVAEKAMRELIATVRAYSLGGEQSIVRIRMFGEMNGLLKNEYGLLMPPWCDRKTDFFLFVLVRLALSAKDGEKPPVDSPPTIKSLAALSAADRGRRGSIQPVRSNRSNNQNTILWSTAPISGIKEVLCREQVTISLAAAQSMIEVAVLDRTVSADAMCRVERLAEDRPSTSEQVSCGVVHFDDLLEVMMAVWDEQEKIQAPRVDEHLRKTFKGLADANGRMSFTDFESFCTTISNQSLEEDRILDMFDDAIRETEVATGEETDTISLEGFARIARFHNLISFKSLSCLVDAVSLGRSEAPKARDRDGTESEASSFSRTTGSDSVRRGPESRGSSSRRTVIKTSSSKTNDRNSGQDRRHALLQKPERVHNVIWSAVQSHFLFRHLSADMHRELVQRMVPVPAMPGQDIIKQGDKGDYFYVAESGAFDVIVNDEKVHTYQAGDGIYPCFGELALLYAKPRAATIRASGPGMLWGLDRKGFRSVQMFSSNIDLMKLLRKMDILSSLPFNSLQTLMNHMVEQSFGGGEFVFHEGDDGDSMYVILCGTAVVTKAKAAVHSRTQLVDGQDHEEGEEEMMQLEAEMYFGERALLDNAPRAASVQSLTPLKCMKIERATFERLLGPLQQIIDADRQRREWEAAAQLMQLEAAGLSGASLSSFKLQAALMRLDTGGLLAALHIGSNEIYTVRAESKSKIAELEQTDRVSRELEVMRAAGLHGHTPMLPAMLCTFASPLALFALFKTRVACELSHIIEVMGGKVPTESARYVGACVIAALERLHCKMGVVYRNLSPDALAIDENGVVCLMDLRQAKILSGNKTFTLCGVADYLAPEQVTCSGHGLSVDFWSLGVLLWTITAGEGPWGNDPNEMNVYKRITDHVSGALSARLQAERERGFLPPDGFVPSFVDLVDRLIVPDPLARLGASAVTSAGFDELKAHAWLGRMHWGQLIEGLVPSPLISSASTHVREQLAAQGHRTSDAVVTEVVGTTEYRGDMAWFATAY</sequence>
<dbReference type="SUPFAM" id="SSF56112">
    <property type="entry name" value="Protein kinase-like (PK-like)"/>
    <property type="match status" value="1"/>
</dbReference>
<keyword evidence="2" id="KW-0963">Cytoplasm</keyword>
<dbReference type="SMART" id="SM00220">
    <property type="entry name" value="S_TKc"/>
    <property type="match status" value="1"/>
</dbReference>
<keyword evidence="10 12" id="KW-0175">Coiled coil</keyword>
<dbReference type="PROSITE" id="PS50011">
    <property type="entry name" value="PROTEIN_KINASE_DOM"/>
    <property type="match status" value="1"/>
</dbReference>
<dbReference type="OrthoDB" id="417078at2759"/>
<dbReference type="SMART" id="SM00100">
    <property type="entry name" value="cNMP"/>
    <property type="match status" value="2"/>
</dbReference>
<dbReference type="GO" id="GO:0004691">
    <property type="term" value="F:cAMP-dependent protein kinase activity"/>
    <property type="evidence" value="ECO:0007669"/>
    <property type="project" value="TreeGrafter"/>
</dbReference>
<feature type="coiled-coil region" evidence="12">
    <location>
        <begin position="718"/>
        <end position="745"/>
    </location>
</feature>
<dbReference type="Proteomes" id="UP000037460">
    <property type="component" value="Unassembled WGS sequence"/>
</dbReference>
<dbReference type="GO" id="GO:0046872">
    <property type="term" value="F:metal ion binding"/>
    <property type="evidence" value="ECO:0007669"/>
    <property type="project" value="UniProtKB-KW"/>
</dbReference>
<evidence type="ECO:0000256" key="13">
    <source>
        <dbReference type="SAM" id="MobiDB-lite"/>
    </source>
</evidence>
<keyword evidence="6" id="KW-0547">Nucleotide-binding</keyword>
<feature type="compositionally biased region" description="Basic and acidic residues" evidence="13">
    <location>
        <begin position="1515"/>
        <end position="1525"/>
    </location>
</feature>
<dbReference type="Pfam" id="PF00027">
    <property type="entry name" value="cNMP_binding"/>
    <property type="match status" value="2"/>
</dbReference>
<accession>A0A0M0J750</accession>
<evidence type="ECO:0000256" key="10">
    <source>
        <dbReference type="ARBA" id="ARBA00023054"/>
    </source>
</evidence>
<dbReference type="PANTHER" id="PTHR24353:SF37">
    <property type="entry name" value="CAMP-DEPENDENT PROTEIN KINASE CATALYTIC SUBUNIT PRKX"/>
    <property type="match status" value="1"/>
</dbReference>
<feature type="domain" description="Cyclic nucleotide-binding" evidence="15">
    <location>
        <begin position="1716"/>
        <end position="1835"/>
    </location>
</feature>
<evidence type="ECO:0000256" key="7">
    <source>
        <dbReference type="ARBA" id="ARBA00022777"/>
    </source>
</evidence>
<dbReference type="Gene3D" id="1.10.510.10">
    <property type="entry name" value="Transferase(Phosphotransferase) domain 1"/>
    <property type="match status" value="1"/>
</dbReference>
<evidence type="ECO:0000256" key="2">
    <source>
        <dbReference type="ARBA" id="ARBA00022490"/>
    </source>
</evidence>
<feature type="compositionally biased region" description="Polar residues" evidence="13">
    <location>
        <begin position="1527"/>
        <end position="1539"/>
    </location>
</feature>
<organism evidence="16 17">
    <name type="scientific">Chrysochromulina tobinii</name>
    <dbReference type="NCBI Taxonomy" id="1460289"/>
    <lineage>
        <taxon>Eukaryota</taxon>
        <taxon>Haptista</taxon>
        <taxon>Haptophyta</taxon>
        <taxon>Prymnesiophyceae</taxon>
        <taxon>Prymnesiales</taxon>
        <taxon>Chrysochromulinaceae</taxon>
        <taxon>Chrysochromulina</taxon>
    </lineage>
</organism>
<proteinExistence type="predicted"/>
<name>A0A0M0J750_9EUKA</name>
<comment type="caution">
    <text evidence="16">The sequence shown here is derived from an EMBL/GenBank/DDBJ whole genome shotgun (WGS) entry which is preliminary data.</text>
</comment>
<dbReference type="GO" id="GO:0005952">
    <property type="term" value="C:cAMP-dependent protein kinase complex"/>
    <property type="evidence" value="ECO:0007669"/>
    <property type="project" value="TreeGrafter"/>
</dbReference>
<keyword evidence="9" id="KW-0460">Magnesium</keyword>
<feature type="coiled-coil region" evidence="12">
    <location>
        <begin position="664"/>
        <end position="691"/>
    </location>
</feature>
<evidence type="ECO:0000256" key="3">
    <source>
        <dbReference type="ARBA" id="ARBA00022527"/>
    </source>
</evidence>
<dbReference type="Gene3D" id="3.30.200.20">
    <property type="entry name" value="Phosphorylase Kinase, domain 1"/>
    <property type="match status" value="1"/>
</dbReference>
<dbReference type="InterPro" id="IPR018490">
    <property type="entry name" value="cNMP-bd_dom_sf"/>
</dbReference>
<reference evidence="17" key="1">
    <citation type="journal article" date="2015" name="PLoS Genet.">
        <title>Genome Sequence and Transcriptome Analyses of Chrysochromulina tobin: Metabolic Tools for Enhanced Algal Fitness in the Prominent Order Prymnesiales (Haptophyceae).</title>
        <authorList>
            <person name="Hovde B.T."/>
            <person name="Deodato C.R."/>
            <person name="Hunsperger H.M."/>
            <person name="Ryken S.A."/>
            <person name="Yost W."/>
            <person name="Jha R.K."/>
            <person name="Patterson J."/>
            <person name="Monnat R.J. Jr."/>
            <person name="Barlow S.B."/>
            <person name="Starkenburg S.R."/>
            <person name="Cattolico R.A."/>
        </authorList>
    </citation>
    <scope>NUCLEOTIDE SEQUENCE</scope>
    <source>
        <strain evidence="17">CCMP291</strain>
    </source>
</reference>
<keyword evidence="17" id="KW-1185">Reference proteome</keyword>
<dbReference type="SUPFAM" id="SSF51206">
    <property type="entry name" value="cAMP-binding domain-like"/>
    <property type="match status" value="2"/>
</dbReference>
<dbReference type="SUPFAM" id="SSF51126">
    <property type="entry name" value="Pectin lyase-like"/>
    <property type="match status" value="2"/>
</dbReference>
<evidence type="ECO:0000256" key="1">
    <source>
        <dbReference type="ARBA" id="ARBA00001946"/>
    </source>
</evidence>
<evidence type="ECO:0000259" key="15">
    <source>
        <dbReference type="PROSITE" id="PS50042"/>
    </source>
</evidence>
<comment type="cofactor">
    <cofactor evidence="1">
        <name>Mg(2+)</name>
        <dbReference type="ChEBI" id="CHEBI:18420"/>
    </cofactor>
</comment>
<feature type="domain" description="Protein kinase" evidence="14">
    <location>
        <begin position="1871"/>
        <end position="2151"/>
    </location>
</feature>
<feature type="region of interest" description="Disordered" evidence="13">
    <location>
        <begin position="584"/>
        <end position="607"/>
    </location>
</feature>
<feature type="compositionally biased region" description="Basic and acidic residues" evidence="13">
    <location>
        <begin position="1564"/>
        <end position="1573"/>
    </location>
</feature>
<evidence type="ECO:0000256" key="5">
    <source>
        <dbReference type="ARBA" id="ARBA00022723"/>
    </source>
</evidence>
<evidence type="ECO:0000256" key="8">
    <source>
        <dbReference type="ARBA" id="ARBA00022840"/>
    </source>
</evidence>
<dbReference type="PROSITE" id="PS00889">
    <property type="entry name" value="CNMP_BINDING_2"/>
    <property type="match status" value="2"/>
</dbReference>
<dbReference type="InterPro" id="IPR011009">
    <property type="entry name" value="Kinase-like_dom_sf"/>
</dbReference>
<evidence type="ECO:0000256" key="9">
    <source>
        <dbReference type="ARBA" id="ARBA00022842"/>
    </source>
</evidence>
<dbReference type="InterPro" id="IPR000595">
    <property type="entry name" value="cNMP-bd_dom"/>
</dbReference>